<gene>
    <name evidence="10 12" type="primary">tatB</name>
    <name evidence="12" type="ORF">ABXR19_07745</name>
</gene>
<dbReference type="EMBL" id="JBEWZI010000006">
    <property type="protein sequence ID" value="MET7014080.1"/>
    <property type="molecule type" value="Genomic_DNA"/>
</dbReference>
<evidence type="ECO:0000256" key="3">
    <source>
        <dbReference type="ARBA" id="ARBA00022475"/>
    </source>
</evidence>
<evidence type="ECO:0000256" key="4">
    <source>
        <dbReference type="ARBA" id="ARBA00022519"/>
    </source>
</evidence>
<dbReference type="Proteomes" id="UP001549691">
    <property type="component" value="Unassembled WGS sequence"/>
</dbReference>
<feature type="region of interest" description="Disordered" evidence="11">
    <location>
        <begin position="96"/>
        <end position="153"/>
    </location>
</feature>
<evidence type="ECO:0000256" key="8">
    <source>
        <dbReference type="ARBA" id="ARBA00023010"/>
    </source>
</evidence>
<keyword evidence="2 10" id="KW-0813">Transport</keyword>
<dbReference type="Gene3D" id="1.20.5.3310">
    <property type="match status" value="1"/>
</dbReference>
<dbReference type="PANTHER" id="PTHR33162">
    <property type="entry name" value="SEC-INDEPENDENT PROTEIN TRANSLOCASE PROTEIN TATA, CHLOROPLASTIC"/>
    <property type="match status" value="1"/>
</dbReference>
<dbReference type="PRINTS" id="PR01506">
    <property type="entry name" value="TATBPROTEIN"/>
</dbReference>
<keyword evidence="6 10" id="KW-0653">Protein transport</keyword>
<evidence type="ECO:0000256" key="11">
    <source>
        <dbReference type="SAM" id="MobiDB-lite"/>
    </source>
</evidence>
<proteinExistence type="inferred from homology"/>
<comment type="similarity">
    <text evidence="10">Belongs to the TatB family.</text>
</comment>
<comment type="subcellular location">
    <subcellularLocation>
        <location evidence="10">Cell membrane</location>
        <topology evidence="10">Single-pass membrane protein</topology>
    </subcellularLocation>
    <subcellularLocation>
        <location evidence="1">Membrane</location>
        <topology evidence="1">Single-pass membrane protein</topology>
    </subcellularLocation>
</comment>
<evidence type="ECO:0000256" key="10">
    <source>
        <dbReference type="HAMAP-Rule" id="MF_00237"/>
    </source>
</evidence>
<dbReference type="RefSeq" id="WP_354600536.1">
    <property type="nucleotide sequence ID" value="NZ_JBEWZI010000006.1"/>
</dbReference>
<organism evidence="12 13">
    <name type="scientific">Uliginosibacterium flavum</name>
    <dbReference type="NCBI Taxonomy" id="1396831"/>
    <lineage>
        <taxon>Bacteria</taxon>
        <taxon>Pseudomonadati</taxon>
        <taxon>Pseudomonadota</taxon>
        <taxon>Betaproteobacteria</taxon>
        <taxon>Rhodocyclales</taxon>
        <taxon>Zoogloeaceae</taxon>
        <taxon>Uliginosibacterium</taxon>
    </lineage>
</organism>
<evidence type="ECO:0000256" key="9">
    <source>
        <dbReference type="ARBA" id="ARBA00023136"/>
    </source>
</evidence>
<dbReference type="PANTHER" id="PTHR33162:SF1">
    <property type="entry name" value="SEC-INDEPENDENT PROTEIN TRANSLOCASE PROTEIN TATA, CHLOROPLASTIC"/>
    <property type="match status" value="1"/>
</dbReference>
<name>A0ABV2TJI1_9RHOO</name>
<dbReference type="InterPro" id="IPR018448">
    <property type="entry name" value="TatB"/>
</dbReference>
<comment type="function">
    <text evidence="10">Part of the twin-arginine translocation (Tat) system that transports large folded proteins containing a characteristic twin-arginine motif in their signal peptide across membranes. Together with TatC, TatB is part of a receptor directly interacting with Tat signal peptides. TatB may form an oligomeric binding site that transiently accommodates folded Tat precursor proteins before their translocation.</text>
</comment>
<dbReference type="NCBIfam" id="TIGR01410">
    <property type="entry name" value="tatB"/>
    <property type="match status" value="1"/>
</dbReference>
<dbReference type="HAMAP" id="MF_00237">
    <property type="entry name" value="TatB"/>
    <property type="match status" value="1"/>
</dbReference>
<accession>A0ABV2TJI1</accession>
<comment type="caution">
    <text evidence="12">The sequence shown here is derived from an EMBL/GenBank/DDBJ whole genome shotgun (WGS) entry which is preliminary data.</text>
</comment>
<sequence>MFDVAFSELIFIGIVALVVFGPEDLPRVARTIGHLLGKFRRYVSDVKSDISREMELADVKHIHDELKEGVRSLQDTLNTQARSLEADFQQSIGSIHQDLSMSPEHSTATPAEPEPFQLTGDAPVEVAEVTTEPEVDDSQPDLFGMPETPVRKV</sequence>
<dbReference type="Pfam" id="PF02416">
    <property type="entry name" value="TatA_B_E"/>
    <property type="match status" value="1"/>
</dbReference>
<keyword evidence="3 10" id="KW-1003">Cell membrane</keyword>
<dbReference type="InterPro" id="IPR003369">
    <property type="entry name" value="TatA/B/E"/>
</dbReference>
<evidence type="ECO:0000313" key="13">
    <source>
        <dbReference type="Proteomes" id="UP001549691"/>
    </source>
</evidence>
<keyword evidence="13" id="KW-1185">Reference proteome</keyword>
<evidence type="ECO:0000256" key="7">
    <source>
        <dbReference type="ARBA" id="ARBA00022989"/>
    </source>
</evidence>
<comment type="subunit">
    <text evidence="10">The Tat system comprises two distinct complexes: a TatABC complex, containing multiple copies of TatA, TatB and TatC subunits, and a separate TatA complex, containing only TatA subunits. Substrates initially bind to the TatABC complex, which probably triggers association of the separate TatA complex to form the active translocon.</text>
</comment>
<keyword evidence="9 10" id="KW-0472">Membrane</keyword>
<evidence type="ECO:0000256" key="6">
    <source>
        <dbReference type="ARBA" id="ARBA00022927"/>
    </source>
</evidence>
<keyword evidence="8 10" id="KW-0811">Translocation</keyword>
<reference evidence="12 13" key="1">
    <citation type="submission" date="2024-07" db="EMBL/GenBank/DDBJ databases">
        <title>Uliginosibacterium flavum JJ3220;KACC:17644.</title>
        <authorList>
            <person name="Kim M.K."/>
        </authorList>
    </citation>
    <scope>NUCLEOTIDE SEQUENCE [LARGE SCALE GENOMIC DNA]</scope>
    <source>
        <strain evidence="12 13">KACC:17644</strain>
    </source>
</reference>
<keyword evidence="7 10" id="KW-1133">Transmembrane helix</keyword>
<evidence type="ECO:0000256" key="5">
    <source>
        <dbReference type="ARBA" id="ARBA00022692"/>
    </source>
</evidence>
<evidence type="ECO:0000256" key="1">
    <source>
        <dbReference type="ARBA" id="ARBA00004167"/>
    </source>
</evidence>
<feature type="compositionally biased region" description="Polar residues" evidence="11">
    <location>
        <begin position="96"/>
        <end position="109"/>
    </location>
</feature>
<keyword evidence="5 10" id="KW-0812">Transmembrane</keyword>
<protein>
    <recommendedName>
        <fullName evidence="10">Sec-independent protein translocase protein TatB</fullName>
    </recommendedName>
</protein>
<keyword evidence="4" id="KW-0997">Cell inner membrane</keyword>
<evidence type="ECO:0000256" key="2">
    <source>
        <dbReference type="ARBA" id="ARBA00022448"/>
    </source>
</evidence>
<evidence type="ECO:0000313" key="12">
    <source>
        <dbReference type="EMBL" id="MET7014080.1"/>
    </source>
</evidence>